<proteinExistence type="predicted"/>
<dbReference type="PANTHER" id="PTHR37017">
    <property type="entry name" value="AB HYDROLASE-1 DOMAIN-CONTAINING PROTEIN-RELATED"/>
    <property type="match status" value="1"/>
</dbReference>
<gene>
    <name evidence="2" type="ORF">FRZ00_07330</name>
</gene>
<sequence length="253" mass="26943">MAEIVLIPGFWLGAWAWEDVARALRTAGHRVHPVTLTGLAERAAEATPEVDVHTHTDDVVRVIEGGDLRDVVLVGHSGACVPVAGAADRIPDRIARLVYVDTGPLPAGMAVIDFNDPTTQEEWRERVAKEGDGWRLPPPPFDPATTPDDLAGLSGLSGLSIDHLTRLRGLATPQPFATVTGSLAHPATPADLPTTIITCTFTPDQVRTLAATGNPVFAPMARSDLRHLPTGHWPMLSRPVDLAALLDEIASAN</sequence>
<dbReference type="EMBL" id="VOKX01000010">
    <property type="protein sequence ID" value="KAB7849228.1"/>
    <property type="molecule type" value="Genomic_DNA"/>
</dbReference>
<accession>A0A5N5WD93</accession>
<dbReference type="PANTHER" id="PTHR37017:SF11">
    <property type="entry name" value="ESTERASE_LIPASE_THIOESTERASE DOMAIN-CONTAINING PROTEIN"/>
    <property type="match status" value="1"/>
</dbReference>
<dbReference type="GO" id="GO:0016787">
    <property type="term" value="F:hydrolase activity"/>
    <property type="evidence" value="ECO:0007669"/>
    <property type="project" value="UniProtKB-KW"/>
</dbReference>
<dbReference type="SUPFAM" id="SSF53474">
    <property type="entry name" value="alpha/beta-Hydrolases"/>
    <property type="match status" value="1"/>
</dbReference>
<dbReference type="InterPro" id="IPR029058">
    <property type="entry name" value="AB_hydrolase_fold"/>
</dbReference>
<dbReference type="RefSeq" id="WP_152262883.1">
    <property type="nucleotide sequence ID" value="NZ_VOKX01000010.1"/>
</dbReference>
<evidence type="ECO:0000313" key="3">
    <source>
        <dbReference type="Proteomes" id="UP000327000"/>
    </source>
</evidence>
<evidence type="ECO:0000313" key="2">
    <source>
        <dbReference type="EMBL" id="KAB7849228.1"/>
    </source>
</evidence>
<organism evidence="2 3">
    <name type="scientific">Streptomyces mobaraensis</name>
    <name type="common">Streptoverticillium mobaraense</name>
    <dbReference type="NCBI Taxonomy" id="35621"/>
    <lineage>
        <taxon>Bacteria</taxon>
        <taxon>Bacillati</taxon>
        <taxon>Actinomycetota</taxon>
        <taxon>Actinomycetes</taxon>
        <taxon>Kitasatosporales</taxon>
        <taxon>Streptomycetaceae</taxon>
        <taxon>Streptomyces</taxon>
    </lineage>
</organism>
<dbReference type="Gene3D" id="3.40.50.1820">
    <property type="entry name" value="alpha/beta hydrolase"/>
    <property type="match status" value="1"/>
</dbReference>
<dbReference type="Pfam" id="PF12697">
    <property type="entry name" value="Abhydrolase_6"/>
    <property type="match status" value="1"/>
</dbReference>
<comment type="caution">
    <text evidence="2">The sequence shown here is derived from an EMBL/GenBank/DDBJ whole genome shotgun (WGS) entry which is preliminary data.</text>
</comment>
<dbReference type="OrthoDB" id="9773549at2"/>
<feature type="domain" description="AB hydrolase-1" evidence="1">
    <location>
        <begin position="4"/>
        <end position="244"/>
    </location>
</feature>
<name>A0A5N5WD93_STRMB</name>
<reference evidence="2 3" key="1">
    <citation type="journal article" date="2019" name="Microb. Cell Fact.">
        <title>Exploring novel herbicidin analogues by transcriptional regulator overexpression and MS/MS molecular networking.</title>
        <authorList>
            <person name="Shi Y."/>
            <person name="Gu R."/>
            <person name="Li Y."/>
            <person name="Wang X."/>
            <person name="Ren W."/>
            <person name="Li X."/>
            <person name="Wang L."/>
            <person name="Xie Y."/>
            <person name="Hong B."/>
        </authorList>
    </citation>
    <scope>NUCLEOTIDE SEQUENCE [LARGE SCALE GENOMIC DNA]</scope>
    <source>
        <strain evidence="2 3">US-43</strain>
    </source>
</reference>
<dbReference type="InterPro" id="IPR052897">
    <property type="entry name" value="Sec-Metab_Biosynth_Hydrolase"/>
</dbReference>
<keyword evidence="3" id="KW-1185">Reference proteome</keyword>
<protein>
    <submittedName>
        <fullName evidence="2">Alpha/beta hydrolase</fullName>
    </submittedName>
</protein>
<dbReference type="AlphaFoldDB" id="A0A5N5WD93"/>
<evidence type="ECO:0000259" key="1">
    <source>
        <dbReference type="Pfam" id="PF12697"/>
    </source>
</evidence>
<keyword evidence="2" id="KW-0378">Hydrolase</keyword>
<dbReference type="InterPro" id="IPR000073">
    <property type="entry name" value="AB_hydrolase_1"/>
</dbReference>
<dbReference type="Proteomes" id="UP000327000">
    <property type="component" value="Unassembled WGS sequence"/>
</dbReference>